<proteinExistence type="predicted"/>
<dbReference type="InterPro" id="IPR011990">
    <property type="entry name" value="TPR-like_helical_dom_sf"/>
</dbReference>
<dbReference type="Gene3D" id="1.25.40.10">
    <property type="entry name" value="Tetratricopeptide repeat domain"/>
    <property type="match status" value="2"/>
</dbReference>
<dbReference type="InterPro" id="IPR006597">
    <property type="entry name" value="Sel1-like"/>
</dbReference>
<dbReference type="OrthoDB" id="272077at2759"/>
<reference evidence="2 3" key="1">
    <citation type="journal article" date="2017" name="Environ. Microbiol.">
        <title>Decay of the glycolytic pathway and adaptation to intranuclear parasitism within Enterocytozoonidae microsporidia.</title>
        <authorList>
            <person name="Wiredu Boakye D."/>
            <person name="Jaroenlak P."/>
            <person name="Prachumwat A."/>
            <person name="Williams T.A."/>
            <person name="Bateman K.S."/>
            <person name="Itsathitphaisarn O."/>
            <person name="Sritunyalucksana K."/>
            <person name="Paszkiewicz K.H."/>
            <person name="Moore K.A."/>
            <person name="Stentiford G.D."/>
            <person name="Williams B.A."/>
        </authorList>
    </citation>
    <scope>NUCLEOTIDE SEQUENCE [LARGE SCALE GENOMIC DNA]</scope>
    <source>
        <strain evidence="2 3">GB1</strain>
    </source>
</reference>
<name>A0A1Y1S8D9_9MICR</name>
<gene>
    <name evidence="2" type="primary">CHR2</name>
    <name evidence="2" type="ORF">ECANGB1_130</name>
</gene>
<evidence type="ECO:0000313" key="2">
    <source>
        <dbReference type="EMBL" id="ORD94694.1"/>
    </source>
</evidence>
<dbReference type="Pfam" id="PF08238">
    <property type="entry name" value="Sel1"/>
    <property type="match status" value="7"/>
</dbReference>
<keyword evidence="3" id="KW-1185">Reference proteome</keyword>
<keyword evidence="1" id="KW-0677">Repeat</keyword>
<dbReference type="SUPFAM" id="SSF81901">
    <property type="entry name" value="HCP-like"/>
    <property type="match status" value="2"/>
</dbReference>
<dbReference type="InterPro" id="IPR051726">
    <property type="entry name" value="Chitin_Synth_Reg"/>
</dbReference>
<dbReference type="EMBL" id="LWDP01000011">
    <property type="protein sequence ID" value="ORD94694.1"/>
    <property type="molecule type" value="Genomic_DNA"/>
</dbReference>
<evidence type="ECO:0000256" key="1">
    <source>
        <dbReference type="ARBA" id="ARBA00022737"/>
    </source>
</evidence>
<comment type="caution">
    <text evidence="2">The sequence shown here is derived from an EMBL/GenBank/DDBJ whole genome shotgun (WGS) entry which is preliminary data.</text>
</comment>
<dbReference type="PANTHER" id="PTHR46430">
    <property type="entry name" value="PROTEIN SKT5-RELATED"/>
    <property type="match status" value="1"/>
</dbReference>
<organism evidence="2 3">
    <name type="scientific">Enterospora canceri</name>
    <dbReference type="NCBI Taxonomy" id="1081671"/>
    <lineage>
        <taxon>Eukaryota</taxon>
        <taxon>Fungi</taxon>
        <taxon>Fungi incertae sedis</taxon>
        <taxon>Microsporidia</taxon>
        <taxon>Enterocytozoonidae</taxon>
        <taxon>Enterospora</taxon>
    </lineage>
</organism>
<dbReference type="SMART" id="SM00671">
    <property type="entry name" value="SEL1"/>
    <property type="match status" value="7"/>
</dbReference>
<sequence>MISDKYIVIPEKIRKSHREVFQAQKEKHIFGFLRKFLKWLEDDNKSYNKMVLFENPLKMNDNARYNKEFNQLIHDFLQNVIYKDYSDKKQGKRFKGEAHTFIGVGYEFGMFTLPKNAQKAYENYNVAAQLSNAMGTFKLAQCFEKGSGVSQSNETALSFYRCAAKLGLVDALHTYGMITYHGFVGSPKDQNTGYYYMKVAAKKADKLCPYPLYDLGLFYESGGNECGVSEDFVYALENFERGAQLGDPNCKFKLAQAYEFGDLKLKKNKSKSLELYKSAAESGSVEAQFYISECYLSGKTKQLNRNYFKSYKWAIQGAIKGHPSCAYKCGESAMTGTGTDANVLDALFWYEIAKVFGHGDADQKIKELNYKINKENVGPEWPEPCCCCLFGG</sequence>
<accession>A0A1Y1S8D9</accession>
<dbReference type="VEuPathDB" id="MicrosporidiaDB:ECANGB1_130"/>
<dbReference type="Proteomes" id="UP000192639">
    <property type="component" value="Unassembled WGS sequence"/>
</dbReference>
<protein>
    <submittedName>
        <fullName evidence="2">CHR2</fullName>
    </submittedName>
</protein>
<dbReference type="AlphaFoldDB" id="A0A1Y1S8D9"/>
<evidence type="ECO:0000313" key="3">
    <source>
        <dbReference type="Proteomes" id="UP000192639"/>
    </source>
</evidence>